<name>A0ABR6EXD3_9SPHI</name>
<dbReference type="Proteomes" id="UP000636110">
    <property type="component" value="Unassembled WGS sequence"/>
</dbReference>
<proteinExistence type="predicted"/>
<organism evidence="2 3">
    <name type="scientific">Pedobacter gandavensis</name>
    <dbReference type="NCBI Taxonomy" id="2679963"/>
    <lineage>
        <taxon>Bacteria</taxon>
        <taxon>Pseudomonadati</taxon>
        <taxon>Bacteroidota</taxon>
        <taxon>Sphingobacteriia</taxon>
        <taxon>Sphingobacteriales</taxon>
        <taxon>Sphingobacteriaceae</taxon>
        <taxon>Pedobacter</taxon>
    </lineage>
</organism>
<evidence type="ECO:0000313" key="2">
    <source>
        <dbReference type="EMBL" id="MBB2149943.1"/>
    </source>
</evidence>
<reference evidence="2 3" key="1">
    <citation type="submission" date="2019-11" db="EMBL/GenBank/DDBJ databases">
        <title>Description of Pedobacter sp. LMG 31462T.</title>
        <authorList>
            <person name="Carlier A."/>
            <person name="Qi S."/>
            <person name="Vandamme P."/>
        </authorList>
    </citation>
    <scope>NUCLEOTIDE SEQUENCE [LARGE SCALE GENOMIC DNA]</scope>
    <source>
        <strain evidence="2 3">LMG 31462</strain>
    </source>
</reference>
<evidence type="ECO:0000313" key="3">
    <source>
        <dbReference type="Proteomes" id="UP000636110"/>
    </source>
</evidence>
<keyword evidence="3" id="KW-1185">Reference proteome</keyword>
<comment type="caution">
    <text evidence="2">The sequence shown here is derived from an EMBL/GenBank/DDBJ whole genome shotgun (WGS) entry which is preliminary data.</text>
</comment>
<sequence>MENAKKRKGERKGVLPFISPFFIASLLFSSLLFSSLLFSSLLFSSLFSFSLFPFPFSLFPFPSTNLLDSRGLWAISKKEMSLDDIQMFPSKHLRRRRIFFF</sequence>
<evidence type="ECO:0008006" key="4">
    <source>
        <dbReference type="Google" id="ProtNLM"/>
    </source>
</evidence>
<feature type="transmembrane region" description="Helical" evidence="1">
    <location>
        <begin position="21"/>
        <end position="52"/>
    </location>
</feature>
<keyword evidence="1" id="KW-1133">Transmembrane helix</keyword>
<dbReference type="EMBL" id="WNXC01000004">
    <property type="protein sequence ID" value="MBB2149943.1"/>
    <property type="molecule type" value="Genomic_DNA"/>
</dbReference>
<keyword evidence="1" id="KW-0812">Transmembrane</keyword>
<accession>A0ABR6EXD3</accession>
<keyword evidence="1" id="KW-0472">Membrane</keyword>
<evidence type="ECO:0000256" key="1">
    <source>
        <dbReference type="SAM" id="Phobius"/>
    </source>
</evidence>
<gene>
    <name evidence="2" type="ORF">GM920_13660</name>
</gene>
<protein>
    <recommendedName>
        <fullName evidence="4">Transmembrane protein</fullName>
    </recommendedName>
</protein>